<organism evidence="1 2">
    <name type="scientific">Bombyx mori</name>
    <name type="common">Silk moth</name>
    <dbReference type="NCBI Taxonomy" id="7091"/>
    <lineage>
        <taxon>Eukaryota</taxon>
        <taxon>Metazoa</taxon>
        <taxon>Ecdysozoa</taxon>
        <taxon>Arthropoda</taxon>
        <taxon>Hexapoda</taxon>
        <taxon>Insecta</taxon>
        <taxon>Pterygota</taxon>
        <taxon>Neoptera</taxon>
        <taxon>Endopterygota</taxon>
        <taxon>Lepidoptera</taxon>
        <taxon>Glossata</taxon>
        <taxon>Ditrysia</taxon>
        <taxon>Bombycoidea</taxon>
        <taxon>Bombycidae</taxon>
        <taxon>Bombycinae</taxon>
        <taxon>Bombyx</taxon>
    </lineage>
</organism>
<sequence length="110" mass="12908">MYNRITLTLYLRLCYKHTKNPYFNMEITILEDLDVNASDFYNVLHDEIDNDMAKLKKSVEMLKNLRLTSAEIEVETAAMYHAELFFNIEQLKQLADEVKALDENKSDTVP</sequence>
<dbReference type="KEGG" id="bmor:119630591"/>
<dbReference type="KEGG" id="bmor:101745222"/>
<dbReference type="RefSeq" id="XP_037876413.1">
    <property type="nucleotide sequence ID" value="XM_038020485.2"/>
</dbReference>
<dbReference type="RefSeq" id="XP_037876433.1">
    <property type="nucleotide sequence ID" value="XM_038020505.2"/>
</dbReference>
<accession>A0A8R2M7N7</accession>
<reference evidence="2" key="1">
    <citation type="journal article" date="2008" name="Insect Biochem. Mol. Biol.">
        <title>The genome of a lepidopteran model insect, the silkworm Bombyx mori.</title>
        <authorList>
            <consortium name="International Silkworm Genome Consortium"/>
        </authorList>
    </citation>
    <scope>NUCLEOTIDE SEQUENCE [LARGE SCALE GENOMIC DNA]</scope>
    <source>
        <strain evidence="2">p50T</strain>
    </source>
</reference>
<dbReference type="AlphaFoldDB" id="A0A8R2M7N7"/>
<dbReference type="Proteomes" id="UP000005204">
    <property type="component" value="Unassembled WGS sequence"/>
</dbReference>
<reference evidence="1" key="2">
    <citation type="submission" date="2022-06" db="UniProtKB">
        <authorList>
            <consortium name="EnsemblMetazoa"/>
        </authorList>
    </citation>
    <scope>IDENTIFICATION</scope>
    <source>
        <strain evidence="1">p50T (Dazao)</strain>
    </source>
</reference>
<dbReference type="GeneID" id="101745222"/>
<name>A0A8R2M7N7_BOMMO</name>
<evidence type="ECO:0000313" key="2">
    <source>
        <dbReference type="Proteomes" id="UP000005204"/>
    </source>
</evidence>
<dbReference type="EnsemblMetazoa" id="XM_038020505.1">
    <property type="protein sequence ID" value="XP_037876433.1"/>
    <property type="gene ID" value="LOC110385494"/>
</dbReference>
<dbReference type="GeneID" id="119630591"/>
<protein>
    <submittedName>
        <fullName evidence="1">Uncharacterized protein</fullName>
    </submittedName>
</protein>
<keyword evidence="2" id="KW-1185">Reference proteome</keyword>
<dbReference type="GeneID" id="110385494"/>
<evidence type="ECO:0000313" key="1">
    <source>
        <dbReference type="EnsemblMetazoa" id="XP_037876413.1"/>
    </source>
</evidence>
<dbReference type="EnsemblMetazoa" id="XM_038020485.1">
    <property type="protein sequence ID" value="XP_037876413.1"/>
    <property type="gene ID" value="LOC119630591"/>
</dbReference>
<proteinExistence type="predicted"/>
<dbReference type="KEGG" id="bmor:110385494"/>
<dbReference type="RefSeq" id="XP_037876410.1">
    <property type="nucleotide sequence ID" value="XM_038020482.2"/>
</dbReference>
<dbReference type="EnsemblMetazoa" id="XM_038020482.1">
    <property type="protein sequence ID" value="XP_037876410.1"/>
    <property type="gene ID" value="LOC101745222"/>
</dbReference>